<dbReference type="PROSITE" id="PS00862">
    <property type="entry name" value="OX2_COVAL_FAD"/>
    <property type="match status" value="1"/>
</dbReference>
<evidence type="ECO:0000313" key="9">
    <source>
        <dbReference type="Proteomes" id="UP000008141"/>
    </source>
</evidence>
<dbReference type="Pfam" id="PF01565">
    <property type="entry name" value="FAD_binding_4"/>
    <property type="match status" value="1"/>
</dbReference>
<dbReference type="InterPro" id="IPR016166">
    <property type="entry name" value="FAD-bd_PCMH"/>
</dbReference>
<evidence type="ECO:0000256" key="4">
    <source>
        <dbReference type="ARBA" id="ARBA00022827"/>
    </source>
</evidence>
<dbReference type="Gene3D" id="3.30.465.10">
    <property type="match status" value="1"/>
</dbReference>
<dbReference type="InterPro" id="IPR036318">
    <property type="entry name" value="FAD-bd_PCMH-like_sf"/>
</dbReference>
<keyword evidence="6" id="KW-1133">Transmembrane helix</keyword>
<dbReference type="InterPro" id="IPR006093">
    <property type="entry name" value="Oxy_OxRdtase_FAD_BS"/>
</dbReference>
<dbReference type="GO" id="GO:0071949">
    <property type="term" value="F:FAD binding"/>
    <property type="evidence" value="ECO:0007669"/>
    <property type="project" value="InterPro"/>
</dbReference>
<dbReference type="PANTHER" id="PTHR42973">
    <property type="entry name" value="BINDING OXIDOREDUCTASE, PUTATIVE (AFU_ORTHOLOGUE AFUA_1G17690)-RELATED"/>
    <property type="match status" value="1"/>
</dbReference>
<dbReference type="RefSeq" id="XP_005845567.1">
    <property type="nucleotide sequence ID" value="XM_005845505.1"/>
</dbReference>
<evidence type="ECO:0000313" key="8">
    <source>
        <dbReference type="EMBL" id="EFN53465.1"/>
    </source>
</evidence>
<evidence type="ECO:0000256" key="5">
    <source>
        <dbReference type="ARBA" id="ARBA00023002"/>
    </source>
</evidence>
<dbReference type="InterPro" id="IPR016167">
    <property type="entry name" value="FAD-bd_PCMH_sub1"/>
</dbReference>
<proteinExistence type="inferred from homology"/>
<dbReference type="EMBL" id="GL433851">
    <property type="protein sequence ID" value="EFN53465.1"/>
    <property type="molecule type" value="Genomic_DNA"/>
</dbReference>
<dbReference type="STRING" id="554065.E1ZKZ0"/>
<dbReference type="InterPro" id="IPR050416">
    <property type="entry name" value="FAD-linked_Oxidoreductase"/>
</dbReference>
<accession>E1ZKZ0</accession>
<dbReference type="Gene3D" id="3.30.43.10">
    <property type="entry name" value="Uridine Diphospho-n-acetylenolpyruvylglucosamine Reductase, domain 2"/>
    <property type="match status" value="2"/>
</dbReference>
<sequence>MSGLFGDLLLIRLCLTMAYIWLMTAASVGYPAWPGVSNPGFYSLDGIIWATLNLFFHGCALFQLFWDERRITFKDADLHQLWQFLYRRSGMGKLEVLESTKRARFVRFKAGEEILSAAATKCTLMLLVEGLATYRMEDDKGNTLKDDTQLISGQTFDIGLLNVLGTADVVAAVKFATSHGLQLAARSGGHGAGSASFLMSGLFGDLLLIRLCLTMAYIWLMTAASVGYPAWPGVSNPGFYSLDGIIWATLNLFFHGCALFQLFWDERRITFKDADLHQLWQFLYRRSGMGKLEVLESTKRARFVRFKAGEEILSAAATKCTLMLLVEGLATYRMEDDKGNTLKDDTQLISGQTFDIGLLNVLGVYIAFEHGEGERRLVRAVSDCTVVLWDLDYLNYLATRCSPAVSAFWRNFALCQTGLEWFHRAHLGQPPVNGRGHPEPAGITQGLARSSDFTDPLEPYEDPSPTLKGVLTWLPSTLAPFLPSGMRHTAMPRAGALARNRLMALGGSGRGNLDAVLSQEPLELRYTSQKIVNAISAELSSSAPGSRAGSKAMCNIMDGVEALRASVRGNVLLPADEGFAEAIKVWGVSPSHTLNGQTAPTPALVIQPRGTADVVAAVKFATSHGLQLAARSGGHGAGNPSWVDGGLMVDMSLMGRWVIVYVDPAEKTAVVDGGALACYIDADTALHGLAVPLGVCAVVGVGGLALHGGLSVLSRAHGATCDSLLEAQLVLADGSVVHATKDGPDPELLWALKGAGSLFGIVTKVKLQLYEAPTYSGAMVWKDDPEHVNYKAILRWIRSTVLPNPCLGFNCGRMLDPELGPVLVSMVVVTGEQPDTVGQSTWLQTQMTHYEGVTGLTEAYPGHFEAATGGHVKAEHFTDEFIDTYVRCATEELPLPDLGLTLSFIELMGGALKDSTSPIGLKEGDLQWVVQAGWSDAAANPVGLRYTGMLREVLGPLSTSMSQYVNLLDVAEDLDMSYESAAAKAGGAANLEKIRALKAKYDPTGVFLNSPYTKVLAVKP</sequence>
<dbReference type="Proteomes" id="UP000008141">
    <property type="component" value="Unassembled WGS sequence"/>
</dbReference>
<dbReference type="InterPro" id="IPR016169">
    <property type="entry name" value="FAD-bd_PCMH_sub2"/>
</dbReference>
<evidence type="ECO:0000256" key="3">
    <source>
        <dbReference type="ARBA" id="ARBA00022630"/>
    </source>
</evidence>
<dbReference type="PANTHER" id="PTHR42973:SF39">
    <property type="entry name" value="FAD-BINDING PCMH-TYPE DOMAIN-CONTAINING PROTEIN"/>
    <property type="match status" value="1"/>
</dbReference>
<protein>
    <recommendedName>
        <fullName evidence="7">FAD-binding PCMH-type domain-containing protein</fullName>
    </recommendedName>
</protein>
<feature type="domain" description="FAD-binding PCMH-type" evidence="7">
    <location>
        <begin position="598"/>
        <end position="772"/>
    </location>
</feature>
<feature type="transmembrane region" description="Helical" evidence="6">
    <location>
        <begin position="9"/>
        <end position="27"/>
    </location>
</feature>
<keyword evidence="5" id="KW-0560">Oxidoreductase</keyword>
<dbReference type="InterPro" id="IPR006094">
    <property type="entry name" value="Oxid_FAD_bind_N"/>
</dbReference>
<evidence type="ECO:0000256" key="1">
    <source>
        <dbReference type="ARBA" id="ARBA00001974"/>
    </source>
</evidence>
<comment type="similarity">
    <text evidence="2">Belongs to the oxygen-dependent FAD-linked oxidoreductase family.</text>
</comment>
<name>E1ZKZ0_CHLVA</name>
<reference evidence="8 9" key="1">
    <citation type="journal article" date="2010" name="Plant Cell">
        <title>The Chlorella variabilis NC64A genome reveals adaptation to photosymbiosis, coevolution with viruses, and cryptic sex.</title>
        <authorList>
            <person name="Blanc G."/>
            <person name="Duncan G."/>
            <person name="Agarkova I."/>
            <person name="Borodovsky M."/>
            <person name="Gurnon J."/>
            <person name="Kuo A."/>
            <person name="Lindquist E."/>
            <person name="Lucas S."/>
            <person name="Pangilinan J."/>
            <person name="Polle J."/>
            <person name="Salamov A."/>
            <person name="Terry A."/>
            <person name="Yamada T."/>
            <person name="Dunigan D.D."/>
            <person name="Grigoriev I.V."/>
            <person name="Claverie J.M."/>
            <person name="Van Etten J.L."/>
        </authorList>
    </citation>
    <scope>NUCLEOTIDE SEQUENCE [LARGE SCALE GENOMIC DNA]</scope>
    <source>
        <strain evidence="8 9">NC64A</strain>
    </source>
</reference>
<keyword evidence="4" id="KW-0274">FAD</keyword>
<organism evidence="9">
    <name type="scientific">Chlorella variabilis</name>
    <name type="common">Green alga</name>
    <dbReference type="NCBI Taxonomy" id="554065"/>
    <lineage>
        <taxon>Eukaryota</taxon>
        <taxon>Viridiplantae</taxon>
        <taxon>Chlorophyta</taxon>
        <taxon>core chlorophytes</taxon>
        <taxon>Trebouxiophyceae</taxon>
        <taxon>Chlorellales</taxon>
        <taxon>Chlorellaceae</taxon>
        <taxon>Chlorella clade</taxon>
        <taxon>Chlorella</taxon>
    </lineage>
</organism>
<keyword evidence="6" id="KW-0812">Transmembrane</keyword>
<dbReference type="PROSITE" id="PS51387">
    <property type="entry name" value="FAD_PCMH"/>
    <property type="match status" value="1"/>
</dbReference>
<keyword evidence="6" id="KW-0472">Membrane</keyword>
<keyword evidence="3" id="KW-0285">Flavoprotein</keyword>
<dbReference type="GO" id="GO:0016491">
    <property type="term" value="F:oxidoreductase activity"/>
    <property type="evidence" value="ECO:0007669"/>
    <property type="project" value="UniProtKB-KW"/>
</dbReference>
<feature type="transmembrane region" description="Helical" evidence="6">
    <location>
        <begin position="245"/>
        <end position="264"/>
    </location>
</feature>
<evidence type="ECO:0000259" key="7">
    <source>
        <dbReference type="PROSITE" id="PS51387"/>
    </source>
</evidence>
<dbReference type="AlphaFoldDB" id="E1ZKZ0"/>
<feature type="transmembrane region" description="Helical" evidence="6">
    <location>
        <begin position="47"/>
        <end position="66"/>
    </location>
</feature>
<dbReference type="GeneID" id="17352977"/>
<feature type="transmembrane region" description="Helical" evidence="6">
    <location>
        <begin position="207"/>
        <end position="225"/>
    </location>
</feature>
<evidence type="ECO:0000256" key="6">
    <source>
        <dbReference type="SAM" id="Phobius"/>
    </source>
</evidence>
<dbReference type="eggNOG" id="ENOG502QVGN">
    <property type="taxonomic scope" value="Eukaryota"/>
</dbReference>
<dbReference type="Gene3D" id="3.40.462.20">
    <property type="match status" value="1"/>
</dbReference>
<comment type="cofactor">
    <cofactor evidence="1">
        <name>FAD</name>
        <dbReference type="ChEBI" id="CHEBI:57692"/>
    </cofactor>
</comment>
<evidence type="ECO:0000256" key="2">
    <source>
        <dbReference type="ARBA" id="ARBA00005466"/>
    </source>
</evidence>
<dbReference type="InParanoid" id="E1ZKZ0"/>
<keyword evidence="9" id="KW-1185">Reference proteome</keyword>
<dbReference type="SUPFAM" id="SSF56176">
    <property type="entry name" value="FAD-binding/transporter-associated domain-like"/>
    <property type="match status" value="1"/>
</dbReference>
<dbReference type="KEGG" id="cvr:CHLNCDRAFT_136738"/>
<gene>
    <name evidence="8" type="ORF">CHLNCDRAFT_136738</name>
</gene>
<dbReference type="OrthoDB" id="507693at2759"/>